<evidence type="ECO:0000256" key="1">
    <source>
        <dbReference type="SAM" id="MobiDB-lite"/>
    </source>
</evidence>
<proteinExistence type="predicted"/>
<dbReference type="Proteomes" id="UP001050691">
    <property type="component" value="Unassembled WGS sequence"/>
</dbReference>
<evidence type="ECO:0000313" key="3">
    <source>
        <dbReference type="Proteomes" id="UP001050691"/>
    </source>
</evidence>
<organism evidence="2 3">
    <name type="scientific">Clathrus columnatus</name>
    <dbReference type="NCBI Taxonomy" id="1419009"/>
    <lineage>
        <taxon>Eukaryota</taxon>
        <taxon>Fungi</taxon>
        <taxon>Dikarya</taxon>
        <taxon>Basidiomycota</taxon>
        <taxon>Agaricomycotina</taxon>
        <taxon>Agaricomycetes</taxon>
        <taxon>Phallomycetidae</taxon>
        <taxon>Phallales</taxon>
        <taxon>Clathraceae</taxon>
        <taxon>Clathrus</taxon>
    </lineage>
</organism>
<accession>A0AAV5A875</accession>
<comment type="caution">
    <text evidence="2">The sequence shown here is derived from an EMBL/GenBank/DDBJ whole genome shotgun (WGS) entry which is preliminary data.</text>
</comment>
<feature type="region of interest" description="Disordered" evidence="1">
    <location>
        <begin position="1"/>
        <end position="58"/>
    </location>
</feature>
<dbReference type="AlphaFoldDB" id="A0AAV5A875"/>
<reference evidence="2" key="1">
    <citation type="submission" date="2021-10" db="EMBL/GenBank/DDBJ databases">
        <title>De novo Genome Assembly of Clathrus columnatus (Basidiomycota, Fungi) Using Illumina and Nanopore Sequence Data.</title>
        <authorList>
            <person name="Ogiso-Tanaka E."/>
            <person name="Itagaki H."/>
            <person name="Hosoya T."/>
            <person name="Hosaka K."/>
        </authorList>
    </citation>
    <scope>NUCLEOTIDE SEQUENCE</scope>
    <source>
        <strain evidence="2">MO-923</strain>
    </source>
</reference>
<name>A0AAV5A875_9AGAM</name>
<keyword evidence="3" id="KW-1185">Reference proteome</keyword>
<dbReference type="EMBL" id="BPWL01000005">
    <property type="protein sequence ID" value="GJJ10831.1"/>
    <property type="molecule type" value="Genomic_DNA"/>
</dbReference>
<sequence length="235" mass="23950">MPLTKNNNLNNKTYNNGHSGPGTATGAALGGAVGHHEGHTATGALLGGAAGHHHQANQHAIADPAVRPSGIHDPGQMNAPGATTTINGVSVPASGAMNNGNKASASEKAFIGKLEHAAGTLLCSSTLKAKGIQKEQEAQALKVQSAEITAAQRLEQEARARRERAVAHGADPQVLQTMGGNNNVGAGQGVSGGAMGNSNMNTMPQPQMNQNQVPNNVYPHDHHTGRYPAVGLSTT</sequence>
<evidence type="ECO:0000313" key="2">
    <source>
        <dbReference type="EMBL" id="GJJ10831.1"/>
    </source>
</evidence>
<feature type="compositionally biased region" description="Low complexity" evidence="1">
    <location>
        <begin position="1"/>
        <end position="27"/>
    </location>
</feature>
<gene>
    <name evidence="2" type="ORF">Clacol_005059</name>
</gene>
<protein>
    <submittedName>
        <fullName evidence="2">Uncharacterized protein</fullName>
    </submittedName>
</protein>